<name>A0A381NJ53_9ZZZZ</name>
<dbReference type="EMBL" id="UINC01000397">
    <property type="protein sequence ID" value="SUZ54590.1"/>
    <property type="molecule type" value="Genomic_DNA"/>
</dbReference>
<dbReference type="Gene3D" id="3.90.320.10">
    <property type="match status" value="1"/>
</dbReference>
<proteinExistence type="predicted"/>
<dbReference type="Pfam" id="PF12705">
    <property type="entry name" value="PDDEXK_1"/>
    <property type="match status" value="1"/>
</dbReference>
<reference evidence="2" key="1">
    <citation type="submission" date="2018-05" db="EMBL/GenBank/DDBJ databases">
        <authorList>
            <person name="Lanie J.A."/>
            <person name="Ng W.-L."/>
            <person name="Kazmierczak K.M."/>
            <person name="Andrzejewski T.M."/>
            <person name="Davidsen T.M."/>
            <person name="Wayne K.J."/>
            <person name="Tettelin H."/>
            <person name="Glass J.I."/>
            <person name="Rusch D."/>
            <person name="Podicherti R."/>
            <person name="Tsui H.-C.T."/>
            <person name="Winkler M.E."/>
        </authorList>
    </citation>
    <scope>NUCLEOTIDE SEQUENCE</scope>
</reference>
<evidence type="ECO:0000313" key="2">
    <source>
        <dbReference type="EMBL" id="SUZ54590.1"/>
    </source>
</evidence>
<organism evidence="2">
    <name type="scientific">marine metagenome</name>
    <dbReference type="NCBI Taxonomy" id="408172"/>
    <lineage>
        <taxon>unclassified sequences</taxon>
        <taxon>metagenomes</taxon>
        <taxon>ecological metagenomes</taxon>
    </lineage>
</organism>
<evidence type="ECO:0000259" key="1">
    <source>
        <dbReference type="Pfam" id="PF12705"/>
    </source>
</evidence>
<dbReference type="AlphaFoldDB" id="A0A381NJ53"/>
<accession>A0A381NJ53</accession>
<gene>
    <name evidence="2" type="ORF">METZ01_LOCUS7444</name>
</gene>
<sequence length="252" mass="29537">MGNFYSGKRTKNLFDPKAATIFKLSRSKIELFRNCPRCFYLDRRLGVGQPPGFPFNLNSAVDHLLKNEFDHYRERGEIHPMIREAGVDAIPCQHEKLSQWRNNFKGIEFHHLKTNLKIFGAIDDLWRLPDQSYVVVDYKATSKNEPVTIDAPWQRSYKRQIEIYQWLLRKNGLTVSNTGYFVYCNARRDRPRFDAQLEFDISVIPYTGNDEWVEETIEDAHKCLMSEVVPLASRTCDFCTYRNAVRLAVQET</sequence>
<dbReference type="InterPro" id="IPR011604">
    <property type="entry name" value="PDDEXK-like_dom_sf"/>
</dbReference>
<protein>
    <recommendedName>
        <fullName evidence="1">PD-(D/E)XK endonuclease-like domain-containing protein</fullName>
    </recommendedName>
</protein>
<dbReference type="InterPro" id="IPR038726">
    <property type="entry name" value="PDDEXK_AddAB-type"/>
</dbReference>
<feature type="domain" description="PD-(D/E)XK endonuclease-like" evidence="1">
    <location>
        <begin position="24"/>
        <end position="243"/>
    </location>
</feature>